<dbReference type="CDD" id="cd09220">
    <property type="entry name" value="GH64-GluB-like"/>
    <property type="match status" value="1"/>
</dbReference>
<dbReference type="RefSeq" id="XP_033575557.1">
    <property type="nucleotide sequence ID" value="XM_033728749.1"/>
</dbReference>
<evidence type="ECO:0000256" key="1">
    <source>
        <dbReference type="SAM" id="SignalP"/>
    </source>
</evidence>
<feature type="domain" description="GH64" evidence="2">
    <location>
        <begin position="73"/>
        <end position="436"/>
    </location>
</feature>
<sequence length="453" mass="47667">MRAFAALAIATAASLIGQALAAPISGRLLSRSTGIVVTPGTVDDIIITADNTVNGTVHPSHNGTVSVPRIQATEKLSFALVNNFDGAQISAYVTGRDVDNNIVMLQADGTWYYPNPQGSTTPIAITGNVNIPLGAKGTTTNIQLPGYISSARVYFAEGNLQFFVVSIDSNGGAGLVEPAANNPSDPNAGVNWGFVELTNNDGGLYANISYVDFVGLVLSMSMIAGDGSVQTVKGLQAGAASSICNDLTTVAGQDGQPWDQLCMKDSNGKLLRVLAPTKYLDLAPDAFSSYFTDHINTVWSTYSTKDLTINTQSTSGDVACRTSGDVLNCAGDNRSYAKPVPQDIFGCNSGTFYIDRANDNAIHYAVAPRLCAAFARTTLLLSGGDVQPSLDSSSYYTTAPTHRYSQYVHKYETDNKGYAFSYDDVNPSGENAAGVVSDANPQLLTIYVGGYAG</sequence>
<accession>A0A6A6YJ92</accession>
<feature type="chain" id="PRO_5044629148" description="GH64 domain-containing protein" evidence="1">
    <location>
        <begin position="22"/>
        <end position="453"/>
    </location>
</feature>
<dbReference type="Gene3D" id="2.60.110.10">
    <property type="entry name" value="Thaumatin"/>
    <property type="match status" value="1"/>
</dbReference>
<dbReference type="Gene3D" id="3.30.920.50">
    <property type="entry name" value="Beta-1,3-glucanase, C-terminal domain"/>
    <property type="match status" value="1"/>
</dbReference>
<gene>
    <name evidence="3 5" type="ORF">BDZ99DRAFT_58959</name>
</gene>
<dbReference type="InterPro" id="IPR042517">
    <property type="entry name" value="Glyco_hydro_64_N_2"/>
</dbReference>
<evidence type="ECO:0000259" key="2">
    <source>
        <dbReference type="PROSITE" id="PS52006"/>
    </source>
</evidence>
<evidence type="ECO:0000313" key="3">
    <source>
        <dbReference type="EMBL" id="KAF2808593.1"/>
    </source>
</evidence>
<dbReference type="Proteomes" id="UP000504636">
    <property type="component" value="Unplaced"/>
</dbReference>
<dbReference type="EMBL" id="MU003703">
    <property type="protein sequence ID" value="KAF2808593.1"/>
    <property type="molecule type" value="Genomic_DNA"/>
</dbReference>
<keyword evidence="4" id="KW-1185">Reference proteome</keyword>
<reference evidence="3 5" key="1">
    <citation type="journal article" date="2020" name="Stud. Mycol.">
        <title>101 Dothideomycetes genomes: a test case for predicting lifestyles and emergence of pathogens.</title>
        <authorList>
            <person name="Haridas S."/>
            <person name="Albert R."/>
            <person name="Binder M."/>
            <person name="Bloem J."/>
            <person name="Labutti K."/>
            <person name="Salamov A."/>
            <person name="Andreopoulos B."/>
            <person name="Baker S."/>
            <person name="Barry K."/>
            <person name="Bills G."/>
            <person name="Bluhm B."/>
            <person name="Cannon C."/>
            <person name="Castanera R."/>
            <person name="Culley D."/>
            <person name="Daum C."/>
            <person name="Ezra D."/>
            <person name="Gonzalez J."/>
            <person name="Henrissat B."/>
            <person name="Kuo A."/>
            <person name="Liang C."/>
            <person name="Lipzen A."/>
            <person name="Lutzoni F."/>
            <person name="Magnuson J."/>
            <person name="Mondo S."/>
            <person name="Nolan M."/>
            <person name="Ohm R."/>
            <person name="Pangilinan J."/>
            <person name="Park H.-J."/>
            <person name="Ramirez L."/>
            <person name="Alfaro M."/>
            <person name="Sun H."/>
            <person name="Tritt A."/>
            <person name="Yoshinaga Y."/>
            <person name="Zwiers L.-H."/>
            <person name="Turgeon B."/>
            <person name="Goodwin S."/>
            <person name="Spatafora J."/>
            <person name="Crous P."/>
            <person name="Grigoriev I."/>
        </authorList>
    </citation>
    <scope>NUCLEOTIDE SEQUENCE</scope>
    <source>
        <strain evidence="3 5">CBS 304.34</strain>
    </source>
</reference>
<dbReference type="InterPro" id="IPR037176">
    <property type="entry name" value="Osmotin/thaumatin-like_sf"/>
</dbReference>
<reference evidence="5" key="3">
    <citation type="submission" date="2025-04" db="UniProtKB">
        <authorList>
            <consortium name="RefSeq"/>
        </authorList>
    </citation>
    <scope>IDENTIFICATION</scope>
    <source>
        <strain evidence="5">CBS 304.34</strain>
    </source>
</reference>
<evidence type="ECO:0000313" key="5">
    <source>
        <dbReference type="RefSeq" id="XP_033575557.1"/>
    </source>
</evidence>
<dbReference type="AlphaFoldDB" id="A0A6A6YJ92"/>
<feature type="signal peptide" evidence="1">
    <location>
        <begin position="1"/>
        <end position="21"/>
    </location>
</feature>
<dbReference type="PROSITE" id="PS52006">
    <property type="entry name" value="GH64"/>
    <property type="match status" value="1"/>
</dbReference>
<proteinExistence type="predicted"/>
<evidence type="ECO:0000313" key="4">
    <source>
        <dbReference type="Proteomes" id="UP000504636"/>
    </source>
</evidence>
<name>A0A6A6YJ92_9PEZI</name>
<dbReference type="OrthoDB" id="10058186at2759"/>
<keyword evidence="1" id="KW-0732">Signal</keyword>
<dbReference type="InterPro" id="IPR037398">
    <property type="entry name" value="Glyco_hydro_64_fam"/>
</dbReference>
<protein>
    <recommendedName>
        <fullName evidence="2">GH64 domain-containing protein</fullName>
    </recommendedName>
</protein>
<reference evidence="5" key="2">
    <citation type="submission" date="2020-04" db="EMBL/GenBank/DDBJ databases">
        <authorList>
            <consortium name="NCBI Genome Project"/>
        </authorList>
    </citation>
    <scope>NUCLEOTIDE SEQUENCE</scope>
    <source>
        <strain evidence="5">CBS 304.34</strain>
    </source>
</reference>
<dbReference type="GeneID" id="54469642"/>
<dbReference type="PANTHER" id="PTHR38165:SF1">
    <property type="entry name" value="GLUCANASE B"/>
    <property type="match status" value="1"/>
</dbReference>
<dbReference type="Pfam" id="PF16483">
    <property type="entry name" value="Glyco_hydro_64"/>
    <property type="match status" value="1"/>
</dbReference>
<organism evidence="3">
    <name type="scientific">Mytilinidion resinicola</name>
    <dbReference type="NCBI Taxonomy" id="574789"/>
    <lineage>
        <taxon>Eukaryota</taxon>
        <taxon>Fungi</taxon>
        <taxon>Dikarya</taxon>
        <taxon>Ascomycota</taxon>
        <taxon>Pezizomycotina</taxon>
        <taxon>Dothideomycetes</taxon>
        <taxon>Pleosporomycetidae</taxon>
        <taxon>Mytilinidiales</taxon>
        <taxon>Mytilinidiaceae</taxon>
        <taxon>Mytilinidion</taxon>
    </lineage>
</organism>
<dbReference type="InterPro" id="IPR032477">
    <property type="entry name" value="Glyco_hydro_64"/>
</dbReference>
<dbReference type="PANTHER" id="PTHR38165">
    <property type="match status" value="1"/>
</dbReference>